<dbReference type="NCBIfam" id="TIGR01643">
    <property type="entry name" value="YD_repeat_2x"/>
    <property type="match status" value="2"/>
</dbReference>
<proteinExistence type="predicted"/>
<evidence type="ECO:0000313" key="4">
    <source>
        <dbReference type="Proteomes" id="UP000478571"/>
    </source>
</evidence>
<dbReference type="Pfam" id="PF05593">
    <property type="entry name" value="RHS_repeat"/>
    <property type="match status" value="2"/>
</dbReference>
<dbReference type="AlphaFoldDB" id="A0A6L8M6I4"/>
<evidence type="ECO:0000313" key="3">
    <source>
        <dbReference type="EMBL" id="MYM61732.1"/>
    </source>
</evidence>
<evidence type="ECO:0000256" key="1">
    <source>
        <dbReference type="SAM" id="Coils"/>
    </source>
</evidence>
<feature type="non-terminal residue" evidence="3">
    <location>
        <position position="528"/>
    </location>
</feature>
<dbReference type="EMBL" id="WWEU01000025">
    <property type="protein sequence ID" value="MYM61732.1"/>
    <property type="molecule type" value="Genomic_DNA"/>
</dbReference>
<keyword evidence="1" id="KW-0175">Coiled coil</keyword>
<dbReference type="PANTHER" id="PTHR32305">
    <property type="match status" value="1"/>
</dbReference>
<evidence type="ECO:0008006" key="5">
    <source>
        <dbReference type="Google" id="ProtNLM"/>
    </source>
</evidence>
<name>A0A6L8M6I4_9VIBR</name>
<feature type="non-terminal residue" evidence="3">
    <location>
        <position position="1"/>
    </location>
</feature>
<accession>A0A6L8M6I4</accession>
<dbReference type="PANTHER" id="PTHR32305:SF15">
    <property type="entry name" value="PROTEIN RHSA-RELATED"/>
    <property type="match status" value="1"/>
</dbReference>
<sequence>QVIQHIEGALTEEGELRQERVTEYERDATGAVLEKRVRSGKDWTGAVSRRSVSYRYNAAGQVIEKQTQGGGIARTVYDAQGRVQYKINALGYVTEYGYDAADRKTHTTRYAKALTSLSEWTAERVSSALTGEHRITEHRYDDAGRLAFDIDAMGYATGYEYDEANRVIKTTRYAKPVTQSNWSSASERNRVSQSIYDAKGQLRYTINEQGGVSERGYDAMGRVTHTLTYDQAPALSGRSDASLSAFKAKLSEEVQAGRVRSALSVYDALGRVEFELDAEGYVVQYQYNRHFEKSRKKVYVNNQALKAALEAVRREDAALDDGAAIRLALSRLSSPDALSAQLTEQLDTLNTQQARIERMTHALDQVSSEIAQTHADNGVLGDKLHAAAQRLQGLSQQASLEAARQSELAQRITGLQDDIRQEEQALIGQYQAEVTLAHTKVQEAKNALKAKPNDAVLKQALAMATKDEQAAKARLSTIESQISAHPFGDEAKAEAVNITPQTPSVGAFNPNPHRDDVKASAGLDDVDA</sequence>
<dbReference type="InterPro" id="IPR050708">
    <property type="entry name" value="T6SS_VgrG/RHS"/>
</dbReference>
<dbReference type="Gene3D" id="2.180.10.10">
    <property type="entry name" value="RHS repeat-associated core"/>
    <property type="match status" value="1"/>
</dbReference>
<keyword evidence="4" id="KW-1185">Reference proteome</keyword>
<comment type="caution">
    <text evidence="3">The sequence shown here is derived from an EMBL/GenBank/DDBJ whole genome shotgun (WGS) entry which is preliminary data.</text>
</comment>
<reference evidence="3 4" key="1">
    <citation type="submission" date="2020-01" db="EMBL/GenBank/DDBJ databases">
        <title>Draft Genome Sequence of Vibrio sp. strain OCN044, Isolated from a Healthy Coral at Palmyra Atoll.</title>
        <authorList>
            <person name="Videau P."/>
            <person name="Loughran R."/>
            <person name="Esquivel A."/>
            <person name="Deadmond M."/>
            <person name="Paddock B.E."/>
            <person name="Saw J.H."/>
            <person name="Ushijima B."/>
        </authorList>
    </citation>
    <scope>NUCLEOTIDE SEQUENCE [LARGE SCALE GENOMIC DNA]</scope>
    <source>
        <strain evidence="3 4">OCN044</strain>
    </source>
</reference>
<organism evidence="3 4">
    <name type="scientific">Vibrio tetraodonis subsp. pristinus</name>
    <dbReference type="NCBI Taxonomy" id="2695891"/>
    <lineage>
        <taxon>Bacteria</taxon>
        <taxon>Pseudomonadati</taxon>
        <taxon>Pseudomonadota</taxon>
        <taxon>Gammaproteobacteria</taxon>
        <taxon>Vibrionales</taxon>
        <taxon>Vibrionaceae</taxon>
        <taxon>Vibrio</taxon>
    </lineage>
</organism>
<feature type="region of interest" description="Disordered" evidence="2">
    <location>
        <begin position="500"/>
        <end position="528"/>
    </location>
</feature>
<feature type="coiled-coil region" evidence="1">
    <location>
        <begin position="339"/>
        <end position="369"/>
    </location>
</feature>
<dbReference type="InterPro" id="IPR006530">
    <property type="entry name" value="YD"/>
</dbReference>
<dbReference type="Proteomes" id="UP000478571">
    <property type="component" value="Unassembled WGS sequence"/>
</dbReference>
<protein>
    <recommendedName>
        <fullName evidence="5">Sugar-binding protein</fullName>
    </recommendedName>
</protein>
<evidence type="ECO:0000256" key="2">
    <source>
        <dbReference type="SAM" id="MobiDB-lite"/>
    </source>
</evidence>
<dbReference type="InterPro" id="IPR031325">
    <property type="entry name" value="RHS_repeat"/>
</dbReference>
<gene>
    <name evidence="3" type="ORF">GTG28_21260</name>
</gene>